<evidence type="ECO:0000313" key="2">
    <source>
        <dbReference type="EMBL" id="MFC7063387.1"/>
    </source>
</evidence>
<name>A0ABW2EM37_9BACI</name>
<dbReference type="Proteomes" id="UP001596410">
    <property type="component" value="Unassembled WGS sequence"/>
</dbReference>
<feature type="transmembrane region" description="Helical" evidence="1">
    <location>
        <begin position="7"/>
        <end position="28"/>
    </location>
</feature>
<evidence type="ECO:0000313" key="3">
    <source>
        <dbReference type="Proteomes" id="UP001596410"/>
    </source>
</evidence>
<dbReference type="EMBL" id="JBHSZV010000047">
    <property type="protein sequence ID" value="MFC7063387.1"/>
    <property type="molecule type" value="Genomic_DNA"/>
</dbReference>
<keyword evidence="1" id="KW-0472">Membrane</keyword>
<evidence type="ECO:0008006" key="4">
    <source>
        <dbReference type="Google" id="ProtNLM"/>
    </source>
</evidence>
<dbReference type="RefSeq" id="WP_204708506.1">
    <property type="nucleotide sequence ID" value="NZ_JBHSZV010000047.1"/>
</dbReference>
<reference evidence="3" key="1">
    <citation type="journal article" date="2019" name="Int. J. Syst. Evol. Microbiol.">
        <title>The Global Catalogue of Microorganisms (GCM) 10K type strain sequencing project: providing services to taxonomists for standard genome sequencing and annotation.</title>
        <authorList>
            <consortium name="The Broad Institute Genomics Platform"/>
            <consortium name="The Broad Institute Genome Sequencing Center for Infectious Disease"/>
            <person name="Wu L."/>
            <person name="Ma J."/>
        </authorList>
    </citation>
    <scope>NUCLEOTIDE SEQUENCE [LARGE SCALE GENOMIC DNA]</scope>
    <source>
        <strain evidence="3">CGMCC 4.1621</strain>
    </source>
</reference>
<keyword evidence="3" id="KW-1185">Reference proteome</keyword>
<organism evidence="2 3">
    <name type="scientific">Halobacillus seohaensis</name>
    <dbReference type="NCBI Taxonomy" id="447421"/>
    <lineage>
        <taxon>Bacteria</taxon>
        <taxon>Bacillati</taxon>
        <taxon>Bacillota</taxon>
        <taxon>Bacilli</taxon>
        <taxon>Bacillales</taxon>
        <taxon>Bacillaceae</taxon>
        <taxon>Halobacillus</taxon>
    </lineage>
</organism>
<dbReference type="InterPro" id="IPR058725">
    <property type="entry name" value="YczF"/>
</dbReference>
<feature type="transmembrane region" description="Helical" evidence="1">
    <location>
        <begin position="48"/>
        <end position="67"/>
    </location>
</feature>
<evidence type="ECO:0000256" key="1">
    <source>
        <dbReference type="SAM" id="Phobius"/>
    </source>
</evidence>
<proteinExistence type="predicted"/>
<accession>A0ABW2EM37</accession>
<comment type="caution">
    <text evidence="2">The sequence shown here is derived from an EMBL/GenBank/DDBJ whole genome shotgun (WGS) entry which is preliminary data.</text>
</comment>
<dbReference type="Pfam" id="PF26310">
    <property type="entry name" value="YczF"/>
    <property type="match status" value="1"/>
</dbReference>
<sequence>MKIIIIFLFTSVGMLLVNLGMDLLTGIQKSETIINMFNPFWVMKPFEYLLLIILTLCTLAYPIILSFRKKHKSKKT</sequence>
<gene>
    <name evidence="2" type="ORF">ACFQIC_16355</name>
</gene>
<keyword evidence="1" id="KW-1133">Transmembrane helix</keyword>
<keyword evidence="1" id="KW-0812">Transmembrane</keyword>
<protein>
    <recommendedName>
        <fullName evidence="4">DUF3935 domain-containing protein</fullName>
    </recommendedName>
</protein>